<comment type="caution">
    <text evidence="1">The sequence shown here is derived from an EMBL/GenBank/DDBJ whole genome shotgun (WGS) entry which is preliminary data.</text>
</comment>
<organism evidence="1 2">
    <name type="scientific">Clostridium frigoris</name>
    <dbReference type="NCBI Taxonomy" id="205327"/>
    <lineage>
        <taxon>Bacteria</taxon>
        <taxon>Bacillati</taxon>
        <taxon>Bacillota</taxon>
        <taxon>Clostridia</taxon>
        <taxon>Eubacteriales</taxon>
        <taxon>Clostridiaceae</taxon>
        <taxon>Clostridium</taxon>
    </lineage>
</organism>
<name>A0ABS6BWB4_9CLOT</name>
<dbReference type="Proteomes" id="UP000776252">
    <property type="component" value="Unassembled WGS sequence"/>
</dbReference>
<protein>
    <submittedName>
        <fullName evidence="1">Uncharacterized protein</fullName>
    </submittedName>
</protein>
<accession>A0ABS6BWB4</accession>
<reference evidence="1 2" key="1">
    <citation type="submission" date="2021-06" db="EMBL/GenBank/DDBJ databases">
        <title>Clostridia strains as spoilage organisms.</title>
        <authorList>
            <person name="Wambui J."/>
            <person name="Stephan R."/>
            <person name="Stevens M.J.A."/>
        </authorList>
    </citation>
    <scope>NUCLEOTIDE SEQUENCE [LARGE SCALE GENOMIC DNA]</scope>
    <source>
        <strain evidence="1 2">DSM 14204</strain>
    </source>
</reference>
<proteinExistence type="predicted"/>
<keyword evidence="2" id="KW-1185">Reference proteome</keyword>
<dbReference type="EMBL" id="JAHLDV010000038">
    <property type="protein sequence ID" value="MBU3160890.1"/>
    <property type="molecule type" value="Genomic_DNA"/>
</dbReference>
<evidence type="ECO:0000313" key="2">
    <source>
        <dbReference type="Proteomes" id="UP000776252"/>
    </source>
</evidence>
<sequence length="108" mass="11466">MSEMTLRLPSSYVDVESDEMEYIDGGYSLDKTKSMLYGAIGFGVSKLASQSISGTMIKAVMATAGGEVLFAFDTAVLAAISSPWTIPVLGAGLVAGIYSYGHFSLHKW</sequence>
<evidence type="ECO:0000313" key="1">
    <source>
        <dbReference type="EMBL" id="MBU3160890.1"/>
    </source>
</evidence>
<gene>
    <name evidence="1" type="ORF">KPL37_14180</name>
</gene>
<dbReference type="RefSeq" id="WP_216150396.1">
    <property type="nucleotide sequence ID" value="NZ_JAHLDV010000038.1"/>
</dbReference>